<protein>
    <recommendedName>
        <fullName evidence="3">Sulfur carrier protein FdhD</fullName>
    </recommendedName>
</protein>
<dbReference type="EMBL" id="NEXF01000025">
    <property type="protein sequence ID" value="PSO09080.1"/>
    <property type="molecule type" value="Genomic_DNA"/>
</dbReference>
<evidence type="ECO:0000313" key="4">
    <source>
        <dbReference type="EMBL" id="PSO09080.1"/>
    </source>
</evidence>
<dbReference type="HAMAP" id="MF_00187">
    <property type="entry name" value="FdhD"/>
    <property type="match status" value="1"/>
</dbReference>
<keyword evidence="2 3" id="KW-0501">Molybdenum cofactor biosynthesis</keyword>
<comment type="subcellular location">
    <subcellularLocation>
        <location evidence="3">Cytoplasm</location>
    </subcellularLocation>
</comment>
<dbReference type="GO" id="GO:0016783">
    <property type="term" value="F:sulfurtransferase activity"/>
    <property type="evidence" value="ECO:0007669"/>
    <property type="project" value="InterPro"/>
</dbReference>
<feature type="active site" description="Cysteine persulfide intermediate" evidence="3">
    <location>
        <position position="122"/>
    </location>
</feature>
<feature type="binding site" evidence="3">
    <location>
        <begin position="263"/>
        <end position="268"/>
    </location>
    <ligand>
        <name>Mo-bis(molybdopterin guanine dinucleotide)</name>
        <dbReference type="ChEBI" id="CHEBI:60539"/>
    </ligand>
</feature>
<dbReference type="SUPFAM" id="SSF53927">
    <property type="entry name" value="Cytidine deaminase-like"/>
    <property type="match status" value="1"/>
</dbReference>
<evidence type="ECO:0000313" key="5">
    <source>
        <dbReference type="Proteomes" id="UP000242015"/>
    </source>
</evidence>
<dbReference type="InterPro" id="IPR016193">
    <property type="entry name" value="Cytidine_deaminase-like"/>
</dbReference>
<accession>A0A2R6CE63</accession>
<dbReference type="GO" id="GO:0097163">
    <property type="term" value="F:sulfur carrier activity"/>
    <property type="evidence" value="ECO:0007669"/>
    <property type="project" value="UniProtKB-UniRule"/>
</dbReference>
<proteinExistence type="inferred from homology"/>
<dbReference type="NCBIfam" id="NF001943">
    <property type="entry name" value="PRK00724.1-2"/>
    <property type="match status" value="1"/>
</dbReference>
<keyword evidence="1 3" id="KW-0963">Cytoplasm</keyword>
<dbReference type="NCBIfam" id="TIGR00129">
    <property type="entry name" value="fdhD_narQ"/>
    <property type="match status" value="1"/>
</dbReference>
<dbReference type="PANTHER" id="PTHR30592:SF1">
    <property type="entry name" value="SULFUR CARRIER PROTEIN FDHD"/>
    <property type="match status" value="1"/>
</dbReference>
<dbReference type="GO" id="GO:0006777">
    <property type="term" value="P:Mo-molybdopterin cofactor biosynthetic process"/>
    <property type="evidence" value="ECO:0007669"/>
    <property type="project" value="UniProtKB-UniRule"/>
</dbReference>
<gene>
    <name evidence="3" type="primary">fdhD</name>
    <name evidence="4" type="ORF">B9Q04_02320</name>
</gene>
<dbReference type="GO" id="GO:0005737">
    <property type="term" value="C:cytoplasm"/>
    <property type="evidence" value="ECO:0007669"/>
    <property type="project" value="UniProtKB-SubCell"/>
</dbReference>
<dbReference type="PIRSF" id="PIRSF015626">
    <property type="entry name" value="FdhD"/>
    <property type="match status" value="1"/>
</dbReference>
<name>A0A2R6CE63_9ARCH</name>
<evidence type="ECO:0000256" key="2">
    <source>
        <dbReference type="ARBA" id="ARBA00023150"/>
    </source>
</evidence>
<comment type="function">
    <text evidence="3">Required for formate dehydrogenase (FDH) activity. Acts as a sulfur carrier protein that transfers sulfur from IscS to the molybdenum cofactor prior to its insertion into FDH.</text>
</comment>
<dbReference type="AlphaFoldDB" id="A0A2R6CE63"/>
<comment type="caution">
    <text evidence="4">The sequence shown here is derived from an EMBL/GenBank/DDBJ whole genome shotgun (WGS) entry which is preliminary data.</text>
</comment>
<organism evidence="4 5">
    <name type="scientific">Candidatus Marsarchaeota G2 archaeon BE_D</name>
    <dbReference type="NCBI Taxonomy" id="1978158"/>
    <lineage>
        <taxon>Archaea</taxon>
        <taxon>Candidatus Marsarchaeota</taxon>
        <taxon>Candidatus Marsarchaeota group 2</taxon>
    </lineage>
</organism>
<dbReference type="PANTHER" id="PTHR30592">
    <property type="entry name" value="FORMATE DEHYDROGENASE"/>
    <property type="match status" value="1"/>
</dbReference>
<sequence length="279" mass="29997">MPEPTAALGAIEFRIDGGTTRKVDYVAVEEPLEVRVVHFDSGRLVTSKVAVTMRTPGDDFELAVGFLHSEGVIRSAGDVTSVSYCTEPNEPQRFNIVNVQLSPNVTFDAESLSRRVFTSSACGVCGTASLEYVQKVCATKPVGDFAVGRELLCSLLSKLRDAQRFFSRTGGLHASALIDTEGSLLAVREDVGRHNAMDKLVGHLLLEGRLPASNKIVLVSGRASFELVQKAVLAGIPMLVAVGAPSSLAVELAEKYGVTLVGFLRENRFNVYSSPERIV</sequence>
<reference evidence="4 5" key="1">
    <citation type="submission" date="2017-04" db="EMBL/GenBank/DDBJ databases">
        <title>Novel microbial lineages endemic to geothermal iron-oxide mats fill important gaps in the evolutionary history of Archaea.</title>
        <authorList>
            <person name="Jay Z.J."/>
            <person name="Beam J.P."/>
            <person name="Dlakic M."/>
            <person name="Rusch D.B."/>
            <person name="Kozubal M.A."/>
            <person name="Inskeep W.P."/>
        </authorList>
    </citation>
    <scope>NUCLEOTIDE SEQUENCE [LARGE SCALE GENOMIC DNA]</scope>
    <source>
        <strain evidence="4">BE_D</strain>
    </source>
</reference>
<comment type="similarity">
    <text evidence="3">Belongs to the FdhD family.</text>
</comment>
<dbReference type="Gene3D" id="3.10.20.10">
    <property type="match status" value="1"/>
</dbReference>
<dbReference type="Pfam" id="PF02634">
    <property type="entry name" value="FdhD-NarQ"/>
    <property type="match status" value="1"/>
</dbReference>
<evidence type="ECO:0000256" key="3">
    <source>
        <dbReference type="HAMAP-Rule" id="MF_00187"/>
    </source>
</evidence>
<dbReference type="InterPro" id="IPR003786">
    <property type="entry name" value="FdhD"/>
</dbReference>
<dbReference type="Gene3D" id="3.40.140.10">
    <property type="entry name" value="Cytidine Deaminase, domain 2"/>
    <property type="match status" value="1"/>
</dbReference>
<evidence type="ECO:0000256" key="1">
    <source>
        <dbReference type="ARBA" id="ARBA00022490"/>
    </source>
</evidence>
<dbReference type="Proteomes" id="UP000242015">
    <property type="component" value="Unassembled WGS sequence"/>
</dbReference>